<dbReference type="EMBL" id="CP023406">
    <property type="protein sequence ID" value="ATD67554.1"/>
    <property type="molecule type" value="Genomic_DNA"/>
</dbReference>
<gene>
    <name evidence="2" type="ORF">CNR27_09000</name>
</gene>
<dbReference type="PANTHER" id="PTHR39339:SF1">
    <property type="entry name" value="CHAD DOMAIN-CONTAINING PROTEIN"/>
    <property type="match status" value="1"/>
</dbReference>
<dbReference type="KEGG" id="lum:CNR27_09000"/>
<dbReference type="SMART" id="SM00880">
    <property type="entry name" value="CHAD"/>
    <property type="match status" value="1"/>
</dbReference>
<name>A0A290XEG2_9GAMM</name>
<accession>A0A290XEG2</accession>
<keyword evidence="3" id="KW-1185">Reference proteome</keyword>
<sequence length="310" mass="34497">MCASAIRRCAVAYRVKHKDSDATASLRRIARDQVTAALRSIDHANDDTASAIHEVRRRCKKIRALLRLVRPSFDGYRDENAAFRDIAATLGPMRDADILIAAFDQVVGAAGAEGAGAPDPIRAQLHARREELEHEADSQALLQDAREALTAALQRIEHWQLSRKGFGAFEAGLESTYRRGRKAMRTACRNGEDAAFHAWRKRCKEHGFHLRLLRPIWPGPMRAEHDCASELGELLGLHHDFAVLASRLRAMPGIDPAMAEALSDRIATQQEELASRACSLGARLYALPPAALAKSWRRRHAAWRRDPDPC</sequence>
<reference evidence="3" key="1">
    <citation type="submission" date="2017-09" db="EMBL/GenBank/DDBJ databases">
        <title>Luteimonas liuhanmingii sp.nov., isolated from the intestinal contents of Tibetan Plateau Pika in Yushu, Qinghai Province, China.</title>
        <authorList>
            <person name="Gui Z."/>
        </authorList>
    </citation>
    <scope>NUCLEOTIDE SEQUENCE [LARGE SCALE GENOMIC DNA]</scope>
    <source>
        <strain evidence="3">100111</strain>
    </source>
</reference>
<protein>
    <recommendedName>
        <fullName evidence="1">CHAD domain-containing protein</fullName>
    </recommendedName>
</protein>
<dbReference type="InterPro" id="IPR038186">
    <property type="entry name" value="CHAD_dom_sf"/>
</dbReference>
<dbReference type="Pfam" id="PF05235">
    <property type="entry name" value="CHAD"/>
    <property type="match status" value="1"/>
</dbReference>
<evidence type="ECO:0000259" key="1">
    <source>
        <dbReference type="PROSITE" id="PS51708"/>
    </source>
</evidence>
<dbReference type="AlphaFoldDB" id="A0A290XEG2"/>
<dbReference type="InterPro" id="IPR007899">
    <property type="entry name" value="CHAD_dom"/>
</dbReference>
<proteinExistence type="predicted"/>
<evidence type="ECO:0000313" key="2">
    <source>
        <dbReference type="EMBL" id="ATD67554.1"/>
    </source>
</evidence>
<dbReference type="PROSITE" id="PS51708">
    <property type="entry name" value="CHAD"/>
    <property type="match status" value="1"/>
</dbReference>
<dbReference type="Proteomes" id="UP000218968">
    <property type="component" value="Chromosome"/>
</dbReference>
<organism evidence="2 3">
    <name type="scientific">Luteimonas chenhongjianii</name>
    <dbReference type="NCBI Taxonomy" id="2006110"/>
    <lineage>
        <taxon>Bacteria</taxon>
        <taxon>Pseudomonadati</taxon>
        <taxon>Pseudomonadota</taxon>
        <taxon>Gammaproteobacteria</taxon>
        <taxon>Lysobacterales</taxon>
        <taxon>Lysobacteraceae</taxon>
        <taxon>Luteimonas</taxon>
    </lineage>
</organism>
<dbReference type="PANTHER" id="PTHR39339">
    <property type="entry name" value="SLR1444 PROTEIN"/>
    <property type="match status" value="1"/>
</dbReference>
<dbReference type="Gene3D" id="1.40.20.10">
    <property type="entry name" value="CHAD domain"/>
    <property type="match status" value="1"/>
</dbReference>
<feature type="domain" description="CHAD" evidence="1">
    <location>
        <begin position="19"/>
        <end position="297"/>
    </location>
</feature>
<evidence type="ECO:0000313" key="3">
    <source>
        <dbReference type="Proteomes" id="UP000218968"/>
    </source>
</evidence>